<dbReference type="Proteomes" id="UP000612349">
    <property type="component" value="Unassembled WGS sequence"/>
</dbReference>
<keyword evidence="2" id="KW-1185">Reference proteome</keyword>
<reference evidence="1" key="2">
    <citation type="submission" date="2020-09" db="EMBL/GenBank/DDBJ databases">
        <authorList>
            <person name="Sun Q."/>
            <person name="Zhou Y."/>
        </authorList>
    </citation>
    <scope>NUCLEOTIDE SEQUENCE</scope>
    <source>
        <strain evidence="1">CGMCC 1.15360</strain>
    </source>
</reference>
<dbReference type="AlphaFoldDB" id="A0A916YRG5"/>
<dbReference type="EMBL" id="BMIP01000001">
    <property type="protein sequence ID" value="GGD57167.1"/>
    <property type="molecule type" value="Genomic_DNA"/>
</dbReference>
<accession>A0A916YRG5</accession>
<organism evidence="1 2">
    <name type="scientific">Croceicoccus mobilis</name>
    <dbReference type="NCBI Taxonomy" id="1703339"/>
    <lineage>
        <taxon>Bacteria</taxon>
        <taxon>Pseudomonadati</taxon>
        <taxon>Pseudomonadota</taxon>
        <taxon>Alphaproteobacteria</taxon>
        <taxon>Sphingomonadales</taxon>
        <taxon>Erythrobacteraceae</taxon>
        <taxon>Croceicoccus</taxon>
    </lineage>
</organism>
<comment type="caution">
    <text evidence="1">The sequence shown here is derived from an EMBL/GenBank/DDBJ whole genome shotgun (WGS) entry which is preliminary data.</text>
</comment>
<protein>
    <submittedName>
        <fullName evidence="1">Uncharacterized protein</fullName>
    </submittedName>
</protein>
<proteinExistence type="predicted"/>
<reference evidence="1" key="1">
    <citation type="journal article" date="2014" name="Int. J. Syst. Evol. Microbiol.">
        <title>Complete genome sequence of Corynebacterium casei LMG S-19264T (=DSM 44701T), isolated from a smear-ripened cheese.</title>
        <authorList>
            <consortium name="US DOE Joint Genome Institute (JGI-PGF)"/>
            <person name="Walter F."/>
            <person name="Albersmeier A."/>
            <person name="Kalinowski J."/>
            <person name="Ruckert C."/>
        </authorList>
    </citation>
    <scope>NUCLEOTIDE SEQUENCE</scope>
    <source>
        <strain evidence="1">CGMCC 1.15360</strain>
    </source>
</reference>
<evidence type="ECO:0000313" key="1">
    <source>
        <dbReference type="EMBL" id="GGD57167.1"/>
    </source>
</evidence>
<name>A0A916YRG5_9SPHN</name>
<sequence>MNNRVIRFCDWLQSVPPEPHFSQRPEYEFFADLSDEELLAAEQELVRRIAVVGTEHHMNPAFLDFIQHLPGRAHNAP</sequence>
<dbReference type="OrthoDB" id="7608318at2"/>
<evidence type="ECO:0000313" key="2">
    <source>
        <dbReference type="Proteomes" id="UP000612349"/>
    </source>
</evidence>
<gene>
    <name evidence="1" type="ORF">GCM10010990_02980</name>
</gene>